<dbReference type="HOGENOM" id="CLU_1621171_0_0_1"/>
<keyword evidence="2" id="KW-1185">Reference proteome</keyword>
<protein>
    <submittedName>
        <fullName evidence="1">Uncharacterized protein</fullName>
    </submittedName>
</protein>
<reference evidence="1 2" key="2">
    <citation type="journal article" date="2010" name="Nucleic Acids Res.">
        <title>BeetleBase in 2010: revisions to provide comprehensive genomic information for Tribolium castaneum.</title>
        <authorList>
            <person name="Kim H.S."/>
            <person name="Murphy T."/>
            <person name="Xia J."/>
            <person name="Caragea D."/>
            <person name="Park Y."/>
            <person name="Beeman R.W."/>
            <person name="Lorenzen M.D."/>
            <person name="Butcher S."/>
            <person name="Manak J.R."/>
            <person name="Brown S.J."/>
        </authorList>
    </citation>
    <scope>NUCLEOTIDE SEQUENCE [LARGE SCALE GENOMIC DNA]</scope>
    <source>
        <strain evidence="1 2">Georgia GA2</strain>
    </source>
</reference>
<sequence length="164" mass="18377">MNQRAWHCPGNLSRRGENRKFSKVDRKGGRRPPPNFLTGVILWTVLLGSTDWGNLFTQNGNKTLAIKADKLAAIYSGCKTGRVCVLFGSNRCFDALAVCLRRLLLLSPIAMATERLFYNRCYHGFGSTIPKKSESISLKKNPPRSIRKLGNQERRLCLLAPQGL</sequence>
<reference evidence="1 2" key="1">
    <citation type="journal article" date="2008" name="Nature">
        <title>The genome of the model beetle and pest Tribolium castaneum.</title>
        <authorList>
            <consortium name="Tribolium Genome Sequencing Consortium"/>
            <person name="Richards S."/>
            <person name="Gibbs R.A."/>
            <person name="Weinstock G.M."/>
            <person name="Brown S.J."/>
            <person name="Denell R."/>
            <person name="Beeman R.W."/>
            <person name="Gibbs R."/>
            <person name="Beeman R.W."/>
            <person name="Brown S.J."/>
            <person name="Bucher G."/>
            <person name="Friedrich M."/>
            <person name="Grimmelikhuijzen C.J."/>
            <person name="Klingler M."/>
            <person name="Lorenzen M."/>
            <person name="Richards S."/>
            <person name="Roth S."/>
            <person name="Schroder R."/>
            <person name="Tautz D."/>
            <person name="Zdobnov E.M."/>
            <person name="Muzny D."/>
            <person name="Gibbs R.A."/>
            <person name="Weinstock G.M."/>
            <person name="Attaway T."/>
            <person name="Bell S."/>
            <person name="Buhay C.J."/>
            <person name="Chandrabose M.N."/>
            <person name="Chavez D."/>
            <person name="Clerk-Blankenburg K.P."/>
            <person name="Cree A."/>
            <person name="Dao M."/>
            <person name="Davis C."/>
            <person name="Chacko J."/>
            <person name="Dinh H."/>
            <person name="Dugan-Rocha S."/>
            <person name="Fowler G."/>
            <person name="Garner T.T."/>
            <person name="Garnes J."/>
            <person name="Gnirke A."/>
            <person name="Hawes A."/>
            <person name="Hernandez J."/>
            <person name="Hines S."/>
            <person name="Holder M."/>
            <person name="Hume J."/>
            <person name="Jhangiani S.N."/>
            <person name="Joshi V."/>
            <person name="Khan Z.M."/>
            <person name="Jackson L."/>
            <person name="Kovar C."/>
            <person name="Kowis A."/>
            <person name="Lee S."/>
            <person name="Lewis L.R."/>
            <person name="Margolis J."/>
            <person name="Morgan M."/>
            <person name="Nazareth L.V."/>
            <person name="Nguyen N."/>
            <person name="Okwuonu G."/>
            <person name="Parker D."/>
            <person name="Richards S."/>
            <person name="Ruiz S.J."/>
            <person name="Santibanez J."/>
            <person name="Savard J."/>
            <person name="Scherer S.E."/>
            <person name="Schneider B."/>
            <person name="Sodergren E."/>
            <person name="Tautz D."/>
            <person name="Vattahil S."/>
            <person name="Villasana D."/>
            <person name="White C.S."/>
            <person name="Wright R."/>
            <person name="Park Y."/>
            <person name="Beeman R.W."/>
            <person name="Lord J."/>
            <person name="Oppert B."/>
            <person name="Lorenzen M."/>
            <person name="Brown S."/>
            <person name="Wang L."/>
            <person name="Savard J."/>
            <person name="Tautz D."/>
            <person name="Richards S."/>
            <person name="Weinstock G."/>
            <person name="Gibbs R.A."/>
            <person name="Liu Y."/>
            <person name="Worley K."/>
            <person name="Weinstock G."/>
            <person name="Elsik C.G."/>
            <person name="Reese J.T."/>
            <person name="Elhaik E."/>
            <person name="Landan G."/>
            <person name="Graur D."/>
            <person name="Arensburger P."/>
            <person name="Atkinson P."/>
            <person name="Beeman R.W."/>
            <person name="Beidler J."/>
            <person name="Brown S.J."/>
            <person name="Demuth J.P."/>
            <person name="Drury D.W."/>
            <person name="Du Y.Z."/>
            <person name="Fujiwara H."/>
            <person name="Lorenzen M."/>
            <person name="Maselli V."/>
            <person name="Osanai M."/>
            <person name="Park Y."/>
            <person name="Robertson H.M."/>
            <person name="Tu Z."/>
            <person name="Wang J.J."/>
            <person name="Wang S."/>
            <person name="Richards S."/>
            <person name="Song H."/>
            <person name="Zhang L."/>
            <person name="Sodergren E."/>
            <person name="Werner D."/>
            <person name="Stanke M."/>
            <person name="Morgenstern B."/>
            <person name="Solovyev V."/>
            <person name="Kosarev P."/>
            <person name="Brown G."/>
            <person name="Chen H.C."/>
            <person name="Ermolaeva O."/>
            <person name="Hlavina W."/>
            <person name="Kapustin Y."/>
            <person name="Kiryutin B."/>
            <person name="Kitts P."/>
            <person name="Maglott D."/>
            <person name="Pruitt K."/>
            <person name="Sapojnikov V."/>
            <person name="Souvorov A."/>
            <person name="Mackey A.J."/>
            <person name="Waterhouse R.M."/>
            <person name="Wyder S."/>
            <person name="Zdobnov E.M."/>
            <person name="Zdobnov E.M."/>
            <person name="Wyder S."/>
            <person name="Kriventseva E.V."/>
            <person name="Kadowaki T."/>
            <person name="Bork P."/>
            <person name="Aranda M."/>
            <person name="Bao R."/>
            <person name="Beermann A."/>
            <person name="Berns N."/>
            <person name="Bolognesi R."/>
            <person name="Bonneton F."/>
            <person name="Bopp D."/>
            <person name="Brown S.J."/>
            <person name="Bucher G."/>
            <person name="Butts T."/>
            <person name="Chaumot A."/>
            <person name="Denell R.E."/>
            <person name="Ferrier D.E."/>
            <person name="Friedrich M."/>
            <person name="Gordon C.M."/>
            <person name="Jindra M."/>
            <person name="Klingler M."/>
            <person name="Lan Q."/>
            <person name="Lattorff H.M."/>
            <person name="Laudet V."/>
            <person name="von Levetsow C."/>
            <person name="Liu Z."/>
            <person name="Lutz R."/>
            <person name="Lynch J.A."/>
            <person name="da Fonseca R.N."/>
            <person name="Posnien N."/>
            <person name="Reuter R."/>
            <person name="Roth S."/>
            <person name="Savard J."/>
            <person name="Schinko J.B."/>
            <person name="Schmitt C."/>
            <person name="Schoppmeier M."/>
            <person name="Schroder R."/>
            <person name="Shippy T.D."/>
            <person name="Simonnet F."/>
            <person name="Marques-Souza H."/>
            <person name="Tautz D."/>
            <person name="Tomoyasu Y."/>
            <person name="Trauner J."/>
            <person name="Van der Zee M."/>
            <person name="Vervoort M."/>
            <person name="Wittkopp N."/>
            <person name="Wimmer E.A."/>
            <person name="Yang X."/>
            <person name="Jones A.K."/>
            <person name="Sattelle D.B."/>
            <person name="Ebert P.R."/>
            <person name="Nelson D."/>
            <person name="Scott J.G."/>
            <person name="Beeman R.W."/>
            <person name="Muthukrishnan S."/>
            <person name="Kramer K.J."/>
            <person name="Arakane Y."/>
            <person name="Beeman R.W."/>
            <person name="Zhu Q."/>
            <person name="Hogenkamp D."/>
            <person name="Dixit R."/>
            <person name="Oppert B."/>
            <person name="Jiang H."/>
            <person name="Zou Z."/>
            <person name="Marshall J."/>
            <person name="Elpidina E."/>
            <person name="Vinokurov K."/>
            <person name="Oppert C."/>
            <person name="Zou Z."/>
            <person name="Evans J."/>
            <person name="Lu Z."/>
            <person name="Zhao P."/>
            <person name="Sumathipala N."/>
            <person name="Altincicek B."/>
            <person name="Vilcinskas A."/>
            <person name="Williams M."/>
            <person name="Hultmark D."/>
            <person name="Hetru C."/>
            <person name="Jiang H."/>
            <person name="Grimmelikhuijzen C.J."/>
            <person name="Hauser F."/>
            <person name="Cazzamali G."/>
            <person name="Williamson M."/>
            <person name="Park Y."/>
            <person name="Li B."/>
            <person name="Tanaka Y."/>
            <person name="Predel R."/>
            <person name="Neupert S."/>
            <person name="Schachtner J."/>
            <person name="Verleyen P."/>
            <person name="Raible F."/>
            <person name="Bork P."/>
            <person name="Friedrich M."/>
            <person name="Walden K.K."/>
            <person name="Robertson H.M."/>
            <person name="Angeli S."/>
            <person name="Foret S."/>
            <person name="Bucher G."/>
            <person name="Schuetz S."/>
            <person name="Maleszka R."/>
            <person name="Wimmer E.A."/>
            <person name="Beeman R.W."/>
            <person name="Lorenzen M."/>
            <person name="Tomoyasu Y."/>
            <person name="Miller S.C."/>
            <person name="Grossmann D."/>
            <person name="Bucher G."/>
        </authorList>
    </citation>
    <scope>NUCLEOTIDE SEQUENCE [LARGE SCALE GENOMIC DNA]</scope>
    <source>
        <strain evidence="1 2">Georgia GA2</strain>
    </source>
</reference>
<dbReference type="AlphaFoldDB" id="D6WZ67"/>
<dbReference type="Proteomes" id="UP000007266">
    <property type="component" value="Linkage group 9"/>
</dbReference>
<accession>D6WZ67</accession>
<dbReference type="EMBL" id="KQ971372">
    <property type="protein sequence ID" value="EFA09752.1"/>
    <property type="molecule type" value="Genomic_DNA"/>
</dbReference>
<name>D6WZ67_TRICA</name>
<dbReference type="InParanoid" id="D6WZ67"/>
<organism evidence="1 2">
    <name type="scientific">Tribolium castaneum</name>
    <name type="common">Red flour beetle</name>
    <dbReference type="NCBI Taxonomy" id="7070"/>
    <lineage>
        <taxon>Eukaryota</taxon>
        <taxon>Metazoa</taxon>
        <taxon>Ecdysozoa</taxon>
        <taxon>Arthropoda</taxon>
        <taxon>Hexapoda</taxon>
        <taxon>Insecta</taxon>
        <taxon>Pterygota</taxon>
        <taxon>Neoptera</taxon>
        <taxon>Endopterygota</taxon>
        <taxon>Coleoptera</taxon>
        <taxon>Polyphaga</taxon>
        <taxon>Cucujiformia</taxon>
        <taxon>Tenebrionidae</taxon>
        <taxon>Tenebrionidae incertae sedis</taxon>
        <taxon>Tribolium</taxon>
    </lineage>
</organism>
<evidence type="ECO:0000313" key="2">
    <source>
        <dbReference type="Proteomes" id="UP000007266"/>
    </source>
</evidence>
<evidence type="ECO:0000313" key="1">
    <source>
        <dbReference type="EMBL" id="EFA09752.1"/>
    </source>
</evidence>
<proteinExistence type="predicted"/>
<gene>
    <name evidence="1" type="primary">GLEAN_11891</name>
    <name evidence="1" type="ORF">TcasGA2_TC011891</name>
</gene>